<evidence type="ECO:0000256" key="1">
    <source>
        <dbReference type="SAM" id="Coils"/>
    </source>
</evidence>
<protein>
    <submittedName>
        <fullName evidence="4">Uncharacterized protein</fullName>
    </submittedName>
</protein>
<proteinExistence type="predicted"/>
<feature type="compositionally biased region" description="Acidic residues" evidence="2">
    <location>
        <begin position="385"/>
        <end position="394"/>
    </location>
</feature>
<keyword evidence="3" id="KW-1133">Transmembrane helix</keyword>
<keyword evidence="3" id="KW-0812">Transmembrane</keyword>
<evidence type="ECO:0000256" key="3">
    <source>
        <dbReference type="SAM" id="Phobius"/>
    </source>
</evidence>
<keyword evidence="5" id="KW-1185">Reference proteome</keyword>
<gene>
    <name evidence="4" type="ORF">BCR34DRAFT_604051</name>
</gene>
<feature type="region of interest" description="Disordered" evidence="2">
    <location>
        <begin position="383"/>
        <end position="403"/>
    </location>
</feature>
<sequence>MSQSRSSQPKSGSSQSKSGSSQPSLPSRALKKATTDLSDCVGKLQKAVDDFETDKQSLVELVANRPRLPESLNRIYLARLKNLNEENLKLRNHVEAAKARLAAEVEEFSKKYNVTGPSSIIPPTLEEAWDAMSTADLAIIEADMHFHAADPEIKTCTRCHREKCLACNNTHMCALIHDCPDNPESSTFAHPDIGFRDFLFELTNPLAFRAWHQRNFGYPTPLAEVVPLLPHESSRGLVKFARAGVIQDLPPTPYQPRFPLLAMLGFLLANIQLKGKPPVARPSRYWETAIGGIAQYQNVRLAPYDWHVVRQRVFDFGACRVRVQYLVLMSLILVMYTLVEFGILALKGMDHLIFEPHVLIPEIWYGIKMCWNSPISRFFGGEKDGAEEEEEEGESEHTYLSYW</sequence>
<accession>A0A1Y1Z9C4</accession>
<evidence type="ECO:0000256" key="2">
    <source>
        <dbReference type="SAM" id="MobiDB-lite"/>
    </source>
</evidence>
<feature type="compositionally biased region" description="Low complexity" evidence="2">
    <location>
        <begin position="1"/>
        <end position="28"/>
    </location>
</feature>
<dbReference type="Proteomes" id="UP000193144">
    <property type="component" value="Unassembled WGS sequence"/>
</dbReference>
<name>A0A1Y1Z9C4_9PLEO</name>
<dbReference type="EMBL" id="MCFA01000113">
    <property type="protein sequence ID" value="ORY06879.1"/>
    <property type="molecule type" value="Genomic_DNA"/>
</dbReference>
<comment type="caution">
    <text evidence="4">The sequence shown here is derived from an EMBL/GenBank/DDBJ whole genome shotgun (WGS) entry which is preliminary data.</text>
</comment>
<keyword evidence="3" id="KW-0472">Membrane</keyword>
<feature type="transmembrane region" description="Helical" evidence="3">
    <location>
        <begin position="325"/>
        <end position="346"/>
    </location>
</feature>
<organism evidence="4 5">
    <name type="scientific">Clohesyomyces aquaticus</name>
    <dbReference type="NCBI Taxonomy" id="1231657"/>
    <lineage>
        <taxon>Eukaryota</taxon>
        <taxon>Fungi</taxon>
        <taxon>Dikarya</taxon>
        <taxon>Ascomycota</taxon>
        <taxon>Pezizomycotina</taxon>
        <taxon>Dothideomycetes</taxon>
        <taxon>Pleosporomycetidae</taxon>
        <taxon>Pleosporales</taxon>
        <taxon>Lindgomycetaceae</taxon>
        <taxon>Clohesyomyces</taxon>
    </lineage>
</organism>
<evidence type="ECO:0000313" key="5">
    <source>
        <dbReference type="Proteomes" id="UP000193144"/>
    </source>
</evidence>
<feature type="region of interest" description="Disordered" evidence="2">
    <location>
        <begin position="1"/>
        <end position="33"/>
    </location>
</feature>
<feature type="coiled-coil region" evidence="1">
    <location>
        <begin position="73"/>
        <end position="111"/>
    </location>
</feature>
<keyword evidence="1" id="KW-0175">Coiled coil</keyword>
<dbReference type="AlphaFoldDB" id="A0A1Y1Z9C4"/>
<evidence type="ECO:0000313" key="4">
    <source>
        <dbReference type="EMBL" id="ORY06879.1"/>
    </source>
</evidence>
<reference evidence="4 5" key="1">
    <citation type="submission" date="2016-07" db="EMBL/GenBank/DDBJ databases">
        <title>Pervasive Adenine N6-methylation of Active Genes in Fungi.</title>
        <authorList>
            <consortium name="DOE Joint Genome Institute"/>
            <person name="Mondo S.J."/>
            <person name="Dannebaum R.O."/>
            <person name="Kuo R.C."/>
            <person name="Labutti K."/>
            <person name="Haridas S."/>
            <person name="Kuo A."/>
            <person name="Salamov A."/>
            <person name="Ahrendt S.R."/>
            <person name="Lipzen A."/>
            <person name="Sullivan W."/>
            <person name="Andreopoulos W.B."/>
            <person name="Clum A."/>
            <person name="Lindquist E."/>
            <person name="Daum C."/>
            <person name="Ramamoorthy G.K."/>
            <person name="Gryganskyi A."/>
            <person name="Culley D."/>
            <person name="Magnuson J.K."/>
            <person name="James T.Y."/>
            <person name="O'Malley M.A."/>
            <person name="Stajich J.E."/>
            <person name="Spatafora J.W."/>
            <person name="Visel A."/>
            <person name="Grigoriev I.V."/>
        </authorList>
    </citation>
    <scope>NUCLEOTIDE SEQUENCE [LARGE SCALE GENOMIC DNA]</scope>
    <source>
        <strain evidence="4 5">CBS 115471</strain>
    </source>
</reference>